<dbReference type="Proteomes" id="UP001203207">
    <property type="component" value="Unassembled WGS sequence"/>
</dbReference>
<keyword evidence="1" id="KW-1133">Transmembrane helix</keyword>
<protein>
    <submittedName>
        <fullName evidence="2">Uncharacterized protein</fullName>
    </submittedName>
</protein>
<dbReference type="EMBL" id="JAKRVX010000001">
    <property type="protein sequence ID" value="MCL9815987.1"/>
    <property type="molecule type" value="Genomic_DNA"/>
</dbReference>
<comment type="caution">
    <text evidence="2">The sequence shown here is derived from an EMBL/GenBank/DDBJ whole genome shotgun (WGS) entry which is preliminary data.</text>
</comment>
<organism evidence="2 3">
    <name type="scientific">Natronocalculus amylovorans</name>
    <dbReference type="NCBI Taxonomy" id="2917812"/>
    <lineage>
        <taxon>Archaea</taxon>
        <taxon>Methanobacteriati</taxon>
        <taxon>Methanobacteriota</taxon>
        <taxon>Stenosarchaea group</taxon>
        <taxon>Halobacteria</taxon>
        <taxon>Halobacteriales</taxon>
        <taxon>Haloferacaceae</taxon>
        <taxon>Natronocalculus</taxon>
    </lineage>
</organism>
<feature type="transmembrane region" description="Helical" evidence="1">
    <location>
        <begin position="85"/>
        <end position="103"/>
    </location>
</feature>
<name>A0AAE3FUU0_9EURY</name>
<feature type="transmembrane region" description="Helical" evidence="1">
    <location>
        <begin position="46"/>
        <end position="65"/>
    </location>
</feature>
<dbReference type="RefSeq" id="WP_174652500.1">
    <property type="nucleotide sequence ID" value="NZ_JAKRVX010000001.1"/>
</dbReference>
<evidence type="ECO:0000313" key="2">
    <source>
        <dbReference type="EMBL" id="MCL9815987.1"/>
    </source>
</evidence>
<evidence type="ECO:0000256" key="1">
    <source>
        <dbReference type="SAM" id="Phobius"/>
    </source>
</evidence>
<feature type="transmembrane region" description="Helical" evidence="1">
    <location>
        <begin position="12"/>
        <end position="34"/>
    </location>
</feature>
<evidence type="ECO:0000313" key="3">
    <source>
        <dbReference type="Proteomes" id="UP001203207"/>
    </source>
</evidence>
<accession>A0AAE3FUU0</accession>
<keyword evidence="1" id="KW-0812">Transmembrane</keyword>
<gene>
    <name evidence="2" type="ORF">AArcSt2_03430</name>
</gene>
<dbReference type="AlphaFoldDB" id="A0AAE3FUU0"/>
<proteinExistence type="predicted"/>
<keyword evidence="3" id="KW-1185">Reference proteome</keyword>
<reference evidence="2" key="2">
    <citation type="submission" date="2022-02" db="EMBL/GenBank/DDBJ databases">
        <authorList>
            <person name="Elcheninov A.G."/>
            <person name="Sorokin D.Y."/>
            <person name="Kublanov I.V."/>
        </authorList>
    </citation>
    <scope>NUCLEOTIDE SEQUENCE</scope>
    <source>
        <strain evidence="2">AArc-St2</strain>
    </source>
</reference>
<reference evidence="2" key="1">
    <citation type="journal article" date="2022" name="Syst. Appl. Microbiol.">
        <title>Natronocalculus amylovorans gen. nov., sp. nov., and Natranaeroarchaeum aerophilus sp. nov., dominant culturable amylolytic natronoarchaea from hypersaline soda lakes in southwestern Siberia.</title>
        <authorList>
            <person name="Sorokin D.Y."/>
            <person name="Elcheninov A.G."/>
            <person name="Khizhniak T.V."/>
            <person name="Koenen M."/>
            <person name="Bale N.J."/>
            <person name="Damste J.S.S."/>
            <person name="Kublanov I.V."/>
        </authorList>
    </citation>
    <scope>NUCLEOTIDE SEQUENCE</scope>
    <source>
        <strain evidence="2">AArc-St2</strain>
    </source>
</reference>
<sequence length="104" mass="11202">MALTNRDGVPVDPVPCFVVIGLAAMVLLSFGPIYGTAFGLSIRTGIIISGALTVVAAGLSYYRMIWLFDPVHEAELTGETRLRRLIYLMAILIAVALLLTIPLL</sequence>
<keyword evidence="1" id="KW-0472">Membrane</keyword>